<keyword evidence="2" id="KW-0732">Signal</keyword>
<sequence length="464" mass="49813">MIRSLSAFSLQSLFSLCLFVLMVTTVETAATDQYATINLAQSSDTCSFSGQVFQRGESYGDSFVTRCGSAADFPCYCNPDLSPPIECNYCSFALQGGGLSCARDEEMVRFTDLKGVDQTCSCQASGGMNPSAECTIGMVDDSTSDNNNNDDNDSVSGNNNDQTVDNDNNTDNDTDNVVIDDGNNKDDLNDSSCLVILPSGAEKIVPNGNYIYEGEKANICGDDYPCFCNEGQVECPYCTFNAIDDDVVCARDKESVIFEGSDFNVRSCTCQLNVNSTDGNAFSSDCVELTSAPSVAPTAEPTADPFLIADMDCEIKDGKGNIVRIEHGASFGSLVQGKCGSAEDWPSFCNKQSSPTFSRNSLQDDVEYPYCVFDNTYSGDTVCARDNEEVTFLDNNGFLLACRCRAPIGYGQGGMTTCRDASEQETSFTWSPTEAPKVDVASATTMPLMAVATVTIMISLLQVA</sequence>
<comment type="caution">
    <text evidence="3">The sequence shown here is derived from an EMBL/GenBank/DDBJ whole genome shotgun (WGS) entry which is preliminary data.</text>
</comment>
<gene>
    <name evidence="3" type="ORF">CYCCA115_LOCUS2431</name>
</gene>
<keyword evidence="4" id="KW-1185">Reference proteome</keyword>
<dbReference type="Proteomes" id="UP001295423">
    <property type="component" value="Unassembled WGS sequence"/>
</dbReference>
<accession>A0AAD2CE04</accession>
<organism evidence="3 4">
    <name type="scientific">Cylindrotheca closterium</name>
    <dbReference type="NCBI Taxonomy" id="2856"/>
    <lineage>
        <taxon>Eukaryota</taxon>
        <taxon>Sar</taxon>
        <taxon>Stramenopiles</taxon>
        <taxon>Ochrophyta</taxon>
        <taxon>Bacillariophyta</taxon>
        <taxon>Bacillariophyceae</taxon>
        <taxon>Bacillariophycidae</taxon>
        <taxon>Bacillariales</taxon>
        <taxon>Bacillariaceae</taxon>
        <taxon>Cylindrotheca</taxon>
    </lineage>
</organism>
<feature type="region of interest" description="Disordered" evidence="1">
    <location>
        <begin position="135"/>
        <end position="184"/>
    </location>
</feature>
<protein>
    <submittedName>
        <fullName evidence="3">Uncharacterized protein</fullName>
    </submittedName>
</protein>
<name>A0AAD2CE04_9STRA</name>
<evidence type="ECO:0000256" key="1">
    <source>
        <dbReference type="SAM" id="MobiDB-lite"/>
    </source>
</evidence>
<evidence type="ECO:0000313" key="3">
    <source>
        <dbReference type="EMBL" id="CAJ1931534.1"/>
    </source>
</evidence>
<feature type="compositionally biased region" description="Low complexity" evidence="1">
    <location>
        <begin position="154"/>
        <end position="167"/>
    </location>
</feature>
<dbReference type="AlphaFoldDB" id="A0AAD2CE04"/>
<evidence type="ECO:0000313" key="4">
    <source>
        <dbReference type="Proteomes" id="UP001295423"/>
    </source>
</evidence>
<dbReference type="EMBL" id="CAKOGP040000158">
    <property type="protein sequence ID" value="CAJ1931534.1"/>
    <property type="molecule type" value="Genomic_DNA"/>
</dbReference>
<proteinExistence type="predicted"/>
<feature type="chain" id="PRO_5042019381" evidence="2">
    <location>
        <begin position="29"/>
        <end position="464"/>
    </location>
</feature>
<feature type="signal peptide" evidence="2">
    <location>
        <begin position="1"/>
        <end position="28"/>
    </location>
</feature>
<evidence type="ECO:0000256" key="2">
    <source>
        <dbReference type="SAM" id="SignalP"/>
    </source>
</evidence>
<reference evidence="3" key="1">
    <citation type="submission" date="2023-08" db="EMBL/GenBank/DDBJ databases">
        <authorList>
            <person name="Audoor S."/>
            <person name="Bilcke G."/>
        </authorList>
    </citation>
    <scope>NUCLEOTIDE SEQUENCE</scope>
</reference>